<gene>
    <name evidence="7" type="ORF">METZ01_LOCUS371207</name>
</gene>
<feature type="transmembrane region" description="Helical" evidence="5">
    <location>
        <begin position="158"/>
        <end position="175"/>
    </location>
</feature>
<dbReference type="GO" id="GO:0016020">
    <property type="term" value="C:membrane"/>
    <property type="evidence" value="ECO:0007669"/>
    <property type="project" value="UniProtKB-SubCell"/>
</dbReference>
<feature type="transmembrane region" description="Helical" evidence="5">
    <location>
        <begin position="48"/>
        <end position="67"/>
    </location>
</feature>
<organism evidence="7">
    <name type="scientific">marine metagenome</name>
    <dbReference type="NCBI Taxonomy" id="408172"/>
    <lineage>
        <taxon>unclassified sequences</taxon>
        <taxon>metagenomes</taxon>
        <taxon>ecological metagenomes</taxon>
    </lineage>
</organism>
<proteinExistence type="predicted"/>
<keyword evidence="4 5" id="KW-0472">Membrane</keyword>
<evidence type="ECO:0000256" key="2">
    <source>
        <dbReference type="ARBA" id="ARBA00022692"/>
    </source>
</evidence>
<dbReference type="PANTHER" id="PTHR22773">
    <property type="entry name" value="NADH DEHYDROGENASE"/>
    <property type="match status" value="1"/>
</dbReference>
<protein>
    <recommendedName>
        <fullName evidence="6">NADH:quinone oxidoreductase/Mrp antiporter transmembrane domain-containing protein</fullName>
    </recommendedName>
</protein>
<feature type="non-terminal residue" evidence="7">
    <location>
        <position position="176"/>
    </location>
</feature>
<dbReference type="AlphaFoldDB" id="A0A382T8L8"/>
<dbReference type="EMBL" id="UINC01134672">
    <property type="protein sequence ID" value="SVD18353.1"/>
    <property type="molecule type" value="Genomic_DNA"/>
</dbReference>
<comment type="subcellular location">
    <subcellularLocation>
        <location evidence="1">Membrane</location>
        <topology evidence="1">Multi-pass membrane protein</topology>
    </subcellularLocation>
</comment>
<accession>A0A382T8L8</accession>
<dbReference type="InterPro" id="IPR001750">
    <property type="entry name" value="ND/Mrp_TM"/>
</dbReference>
<evidence type="ECO:0000259" key="6">
    <source>
        <dbReference type="Pfam" id="PF00361"/>
    </source>
</evidence>
<evidence type="ECO:0000256" key="3">
    <source>
        <dbReference type="ARBA" id="ARBA00022989"/>
    </source>
</evidence>
<evidence type="ECO:0000256" key="5">
    <source>
        <dbReference type="SAM" id="Phobius"/>
    </source>
</evidence>
<dbReference type="Pfam" id="PF00361">
    <property type="entry name" value="Proton_antipo_M"/>
    <property type="match status" value="1"/>
</dbReference>
<evidence type="ECO:0000256" key="1">
    <source>
        <dbReference type="ARBA" id="ARBA00004141"/>
    </source>
</evidence>
<sequence>MAIGGVIILGSIHYVDRYLTHPGEYYAILLLSVLAMMMMAASGELLTAYLSLELLSFCLYILSGFALHDKKSNEASVKYILLGAFSSGLLLYGIVMLYGAMGTTSFTEMATFLNGIEDIDGRLLIGLTLLVAGLGFKMAAVPFHMWAPDVYEGAPLPITAYIAVGSKVAAFALVLR</sequence>
<feature type="transmembrane region" description="Helical" evidence="5">
    <location>
        <begin position="79"/>
        <end position="102"/>
    </location>
</feature>
<keyword evidence="2 5" id="KW-0812">Transmembrane</keyword>
<name>A0A382T8L8_9ZZZZ</name>
<evidence type="ECO:0000313" key="7">
    <source>
        <dbReference type="EMBL" id="SVD18353.1"/>
    </source>
</evidence>
<keyword evidence="3 5" id="KW-1133">Transmembrane helix</keyword>
<reference evidence="7" key="1">
    <citation type="submission" date="2018-05" db="EMBL/GenBank/DDBJ databases">
        <authorList>
            <person name="Lanie J.A."/>
            <person name="Ng W.-L."/>
            <person name="Kazmierczak K.M."/>
            <person name="Andrzejewski T.M."/>
            <person name="Davidsen T.M."/>
            <person name="Wayne K.J."/>
            <person name="Tettelin H."/>
            <person name="Glass J.I."/>
            <person name="Rusch D."/>
            <person name="Podicherti R."/>
            <person name="Tsui H.-C.T."/>
            <person name="Winkler M.E."/>
        </authorList>
    </citation>
    <scope>NUCLEOTIDE SEQUENCE</scope>
</reference>
<feature type="domain" description="NADH:quinone oxidoreductase/Mrp antiporter transmembrane" evidence="6">
    <location>
        <begin position="42"/>
        <end position="174"/>
    </location>
</feature>
<feature type="transmembrane region" description="Helical" evidence="5">
    <location>
        <begin position="123"/>
        <end position="146"/>
    </location>
</feature>
<evidence type="ECO:0000256" key="4">
    <source>
        <dbReference type="ARBA" id="ARBA00023136"/>
    </source>
</evidence>